<keyword evidence="1" id="KW-0732">Signal</keyword>
<keyword evidence="3" id="KW-1185">Reference proteome</keyword>
<dbReference type="AlphaFoldDB" id="A0A271J001"/>
<evidence type="ECO:0000313" key="2">
    <source>
        <dbReference type="EMBL" id="PAP76680.1"/>
    </source>
</evidence>
<gene>
    <name evidence="2" type="ORF">BSZ37_09625</name>
</gene>
<feature type="chain" id="PRO_5012809087" description="Secretion system C-terminal sorting domain-containing protein" evidence="1">
    <location>
        <begin position="26"/>
        <end position="557"/>
    </location>
</feature>
<protein>
    <recommendedName>
        <fullName evidence="4">Secretion system C-terminal sorting domain-containing protein</fullName>
    </recommendedName>
</protein>
<accession>A0A271J001</accession>
<comment type="caution">
    <text evidence="2">The sequence shown here is derived from an EMBL/GenBank/DDBJ whole genome shotgun (WGS) entry which is preliminary data.</text>
</comment>
<name>A0A271J001_9BACT</name>
<feature type="signal peptide" evidence="1">
    <location>
        <begin position="1"/>
        <end position="25"/>
    </location>
</feature>
<dbReference type="Proteomes" id="UP000216339">
    <property type="component" value="Unassembled WGS sequence"/>
</dbReference>
<dbReference type="EMBL" id="MQWD01000001">
    <property type="protein sequence ID" value="PAP76680.1"/>
    <property type="molecule type" value="Genomic_DNA"/>
</dbReference>
<evidence type="ECO:0000256" key="1">
    <source>
        <dbReference type="SAM" id="SignalP"/>
    </source>
</evidence>
<reference evidence="2 3" key="1">
    <citation type="submission" date="2016-11" db="EMBL/GenBank/DDBJ databases">
        <title>Study of marine rhodopsin-containing bacteria.</title>
        <authorList>
            <person name="Yoshizawa S."/>
            <person name="Kumagai Y."/>
            <person name="Kogure K."/>
        </authorList>
    </citation>
    <scope>NUCLEOTIDE SEQUENCE [LARGE SCALE GENOMIC DNA]</scope>
    <source>
        <strain evidence="2 3">SAORIC-28</strain>
    </source>
</reference>
<sequence>MPSLRRSARRLLALALAGLAAGVSAQPGACERGAAEAYIDDGDVRAMVRTDGMLFGDGIRPGYEVPKGSDVTAVHAASLWIGGLVGEDLRMAAHLYGGGGTEYWPGPLGPAGAAPSAWDCVAYDRIWSVTLADVAAYNATGVATPDLADWPAHLGAPVVDGDGDPTTYDLAAGDRPAVTGTQTLWWIMNDLGGPHVWSGKPGLGVEVRVTASVTSEAYAASRVDAEVARVYADATHFLFDVTYRGEDPVSDLYVGLHADTDLGASYDDYIGTAPDARLAYVYNGDDEDEGARGYGVDPPALGFAVGPPPEGAETYLTAIYKNGPPELKQPNSLYEDAGVATYNLLQGRLRDGSPWTEGGYGVGGEEPTRATLSGLPPNYWSLHDLDGVGTAAIPDDRMLMVSQGPHALTTGETVTLELVVPWAPGGGGAIAAARDLALRVAPIAAGLPLSPDPNLATIRPGSLPTNEVSRFSPPSLSVRALPNPMPGGGSLLVRLDRPAGLVRLRVVDALGREVQRVERAPEGAEVTVALGRLAAGVYVAEVDADGRRATETFSVVR</sequence>
<evidence type="ECO:0000313" key="3">
    <source>
        <dbReference type="Proteomes" id="UP000216339"/>
    </source>
</evidence>
<evidence type="ECO:0008006" key="4">
    <source>
        <dbReference type="Google" id="ProtNLM"/>
    </source>
</evidence>
<organism evidence="2 3">
    <name type="scientific">Rubrivirga marina</name>
    <dbReference type="NCBI Taxonomy" id="1196024"/>
    <lineage>
        <taxon>Bacteria</taxon>
        <taxon>Pseudomonadati</taxon>
        <taxon>Rhodothermota</taxon>
        <taxon>Rhodothermia</taxon>
        <taxon>Rhodothermales</taxon>
        <taxon>Rubricoccaceae</taxon>
        <taxon>Rubrivirga</taxon>
    </lineage>
</organism>
<proteinExistence type="predicted"/>